<gene>
    <name evidence="2" type="ORF">EWM64_g1496</name>
</gene>
<accession>A0A4Z0A882</accession>
<evidence type="ECO:0000256" key="1">
    <source>
        <dbReference type="SAM" id="MobiDB-lite"/>
    </source>
</evidence>
<evidence type="ECO:0000313" key="2">
    <source>
        <dbReference type="EMBL" id="TFY82513.1"/>
    </source>
</evidence>
<feature type="compositionally biased region" description="Low complexity" evidence="1">
    <location>
        <begin position="196"/>
        <end position="208"/>
    </location>
</feature>
<name>A0A4Z0A882_9AGAM</name>
<protein>
    <submittedName>
        <fullName evidence="2">Uncharacterized protein</fullName>
    </submittedName>
</protein>
<organism evidence="2 3">
    <name type="scientific">Hericium alpestre</name>
    <dbReference type="NCBI Taxonomy" id="135208"/>
    <lineage>
        <taxon>Eukaryota</taxon>
        <taxon>Fungi</taxon>
        <taxon>Dikarya</taxon>
        <taxon>Basidiomycota</taxon>
        <taxon>Agaricomycotina</taxon>
        <taxon>Agaricomycetes</taxon>
        <taxon>Russulales</taxon>
        <taxon>Hericiaceae</taxon>
        <taxon>Hericium</taxon>
    </lineage>
</organism>
<dbReference type="AlphaFoldDB" id="A0A4Z0A882"/>
<feature type="compositionally biased region" description="Basic and acidic residues" evidence="1">
    <location>
        <begin position="139"/>
        <end position="164"/>
    </location>
</feature>
<sequence length="220" mass="23994">MHWNVLINHFSDILSSLILRHSIIFNLETFYTAVLYRPHILILRILTLRHATYISVCAELGKYNIKLRFLLQALLTFILSLIYTSSLNITHNKIGIILLCKASAGQQEGGRRARPMLGLGSRQFEAALNGAGVAKPKRERQADKDGEKGKAKEGGKGRSREQRQDQPGAAKPAIAGILQRDGQGSMPRILTKPAEGESAAESTGAGPSDAGKGRSRGRGR</sequence>
<comment type="caution">
    <text evidence="2">The sequence shown here is derived from an EMBL/GenBank/DDBJ whole genome shotgun (WGS) entry which is preliminary data.</text>
</comment>
<dbReference type="EMBL" id="SFCI01000102">
    <property type="protein sequence ID" value="TFY82513.1"/>
    <property type="molecule type" value="Genomic_DNA"/>
</dbReference>
<feature type="region of interest" description="Disordered" evidence="1">
    <location>
        <begin position="130"/>
        <end position="220"/>
    </location>
</feature>
<proteinExistence type="predicted"/>
<dbReference type="Proteomes" id="UP000298061">
    <property type="component" value="Unassembled WGS sequence"/>
</dbReference>
<evidence type="ECO:0000313" key="3">
    <source>
        <dbReference type="Proteomes" id="UP000298061"/>
    </source>
</evidence>
<keyword evidence="3" id="KW-1185">Reference proteome</keyword>
<reference evidence="2 3" key="1">
    <citation type="submission" date="2019-02" db="EMBL/GenBank/DDBJ databases">
        <title>Genome sequencing of the rare red list fungi Hericium alpestre (H. flagellum).</title>
        <authorList>
            <person name="Buettner E."/>
            <person name="Kellner H."/>
        </authorList>
    </citation>
    <scope>NUCLEOTIDE SEQUENCE [LARGE SCALE GENOMIC DNA]</scope>
    <source>
        <strain evidence="2 3">DSM 108284</strain>
    </source>
</reference>